<name>A0A9C6TXM4_ARADU</name>
<dbReference type="RefSeq" id="XP_052119049.1">
    <property type="nucleotide sequence ID" value="XM_052263089.1"/>
</dbReference>
<dbReference type="AlphaFoldDB" id="A0A9C6TXM4"/>
<evidence type="ECO:0000313" key="3">
    <source>
        <dbReference type="RefSeq" id="XP_052119049.1"/>
    </source>
</evidence>
<keyword evidence="2" id="KW-1185">Reference proteome</keyword>
<sequence>MDRFIHFHYILVELTERLPSVNIIQHNCLPPRLTNPLKRLLHHICIGTPIISIHAQKRTENERRLKLNPPRPNPSLPPPPPSSPRSPVNSATAVAWSSAQVTLLLRLVPCPVASRLPRLHLPRPIVFIVARVGMKVKIIPPKQICNKFLRILIDKP</sequence>
<evidence type="ECO:0000313" key="2">
    <source>
        <dbReference type="Proteomes" id="UP000515211"/>
    </source>
</evidence>
<gene>
    <name evidence="3" type="primary">LOC110276129</name>
</gene>
<reference evidence="2" key="1">
    <citation type="journal article" date="2016" name="Nat. Genet.">
        <title>The genome sequences of Arachis duranensis and Arachis ipaensis, the diploid ancestors of cultivated peanut.</title>
        <authorList>
            <person name="Bertioli D.J."/>
            <person name="Cannon S.B."/>
            <person name="Froenicke L."/>
            <person name="Huang G."/>
            <person name="Farmer A.D."/>
            <person name="Cannon E.K."/>
            <person name="Liu X."/>
            <person name="Gao D."/>
            <person name="Clevenger J."/>
            <person name="Dash S."/>
            <person name="Ren L."/>
            <person name="Moretzsohn M.C."/>
            <person name="Shirasawa K."/>
            <person name="Huang W."/>
            <person name="Vidigal B."/>
            <person name="Abernathy B."/>
            <person name="Chu Y."/>
            <person name="Niederhuth C.E."/>
            <person name="Umale P."/>
            <person name="Araujo A.C."/>
            <person name="Kozik A."/>
            <person name="Kim K.D."/>
            <person name="Burow M.D."/>
            <person name="Varshney R.K."/>
            <person name="Wang X."/>
            <person name="Zhang X."/>
            <person name="Barkley N."/>
            <person name="Guimaraes P.M."/>
            <person name="Isobe S."/>
            <person name="Guo B."/>
            <person name="Liao B."/>
            <person name="Stalker H.T."/>
            <person name="Schmitz R.J."/>
            <person name="Scheffler B.E."/>
            <person name="Leal-Bertioli S.C."/>
            <person name="Xun X."/>
            <person name="Jackson S.A."/>
            <person name="Michelmore R."/>
            <person name="Ozias-Akins P."/>
        </authorList>
    </citation>
    <scope>NUCLEOTIDE SEQUENCE [LARGE SCALE GENOMIC DNA]</scope>
    <source>
        <strain evidence="2">cv. V14167</strain>
    </source>
</reference>
<feature type="compositionally biased region" description="Pro residues" evidence="1">
    <location>
        <begin position="69"/>
        <end position="84"/>
    </location>
</feature>
<dbReference type="GeneID" id="110276129"/>
<proteinExistence type="predicted"/>
<dbReference type="Proteomes" id="UP000515211">
    <property type="component" value="Chromosome 6"/>
</dbReference>
<dbReference type="KEGG" id="adu:110276129"/>
<accession>A0A9C6TXM4</accession>
<evidence type="ECO:0000256" key="1">
    <source>
        <dbReference type="SAM" id="MobiDB-lite"/>
    </source>
</evidence>
<organism evidence="2 3">
    <name type="scientific">Arachis duranensis</name>
    <name type="common">Wild peanut</name>
    <dbReference type="NCBI Taxonomy" id="130453"/>
    <lineage>
        <taxon>Eukaryota</taxon>
        <taxon>Viridiplantae</taxon>
        <taxon>Streptophyta</taxon>
        <taxon>Embryophyta</taxon>
        <taxon>Tracheophyta</taxon>
        <taxon>Spermatophyta</taxon>
        <taxon>Magnoliopsida</taxon>
        <taxon>eudicotyledons</taxon>
        <taxon>Gunneridae</taxon>
        <taxon>Pentapetalae</taxon>
        <taxon>rosids</taxon>
        <taxon>fabids</taxon>
        <taxon>Fabales</taxon>
        <taxon>Fabaceae</taxon>
        <taxon>Papilionoideae</taxon>
        <taxon>50 kb inversion clade</taxon>
        <taxon>dalbergioids sensu lato</taxon>
        <taxon>Dalbergieae</taxon>
        <taxon>Pterocarpus clade</taxon>
        <taxon>Arachis</taxon>
    </lineage>
</organism>
<feature type="region of interest" description="Disordered" evidence="1">
    <location>
        <begin position="59"/>
        <end position="89"/>
    </location>
</feature>
<reference evidence="3" key="2">
    <citation type="submission" date="2025-08" db="UniProtKB">
        <authorList>
            <consortium name="RefSeq"/>
        </authorList>
    </citation>
    <scope>IDENTIFICATION</scope>
    <source>
        <tissue evidence="3">Whole plant</tissue>
    </source>
</reference>
<protein>
    <submittedName>
        <fullName evidence="3">Uncharacterized protein LOC110276129</fullName>
    </submittedName>
</protein>